<keyword evidence="8 9" id="KW-0472">Membrane</keyword>
<dbReference type="InterPro" id="IPR038379">
    <property type="entry name" value="SecE_sf"/>
</dbReference>
<dbReference type="PANTHER" id="PTHR33910:SF1">
    <property type="entry name" value="PROTEIN TRANSLOCASE SUBUNIT SECE"/>
    <property type="match status" value="1"/>
</dbReference>
<dbReference type="NCBIfam" id="TIGR00964">
    <property type="entry name" value="secE_bact"/>
    <property type="match status" value="1"/>
</dbReference>
<keyword evidence="4 9" id="KW-0812">Transmembrane</keyword>
<evidence type="ECO:0000256" key="2">
    <source>
        <dbReference type="ARBA" id="ARBA00022448"/>
    </source>
</evidence>
<keyword evidence="12" id="KW-1185">Reference proteome</keyword>
<comment type="function">
    <text evidence="9">Essential subunit of the Sec protein translocation channel SecYEG. Clamps together the 2 halves of SecY. May contact the channel plug during translocation.</text>
</comment>
<evidence type="ECO:0000256" key="3">
    <source>
        <dbReference type="ARBA" id="ARBA00022475"/>
    </source>
</evidence>
<dbReference type="RefSeq" id="WP_013889229.1">
    <property type="nucleotide sequence ID" value="NC_015673.1"/>
</dbReference>
<dbReference type="GO" id="GO:0008320">
    <property type="term" value="F:protein transmembrane transporter activity"/>
    <property type="evidence" value="ECO:0007669"/>
    <property type="project" value="UniProtKB-UniRule"/>
</dbReference>
<feature type="transmembrane region" description="Helical" evidence="9">
    <location>
        <begin position="78"/>
        <end position="102"/>
    </location>
</feature>
<evidence type="ECO:0000256" key="1">
    <source>
        <dbReference type="ARBA" id="ARBA00004370"/>
    </source>
</evidence>
<evidence type="ECO:0000256" key="6">
    <source>
        <dbReference type="ARBA" id="ARBA00022989"/>
    </source>
</evidence>
<feature type="region of interest" description="Disordered" evidence="10">
    <location>
        <begin position="1"/>
        <end position="46"/>
    </location>
</feature>
<dbReference type="KEGG" id="crd:CRES_1892"/>
<gene>
    <name evidence="9 11" type="primary">secE</name>
    <name evidence="11" type="ordered locus">CRES_1892</name>
</gene>
<dbReference type="InterPro" id="IPR001901">
    <property type="entry name" value="Translocase_SecE/Sec61-g"/>
</dbReference>
<dbReference type="HOGENOM" id="CLU_113663_1_2_11"/>
<accession>F8E2C7</accession>
<dbReference type="InterPro" id="IPR005807">
    <property type="entry name" value="SecE_bac"/>
</dbReference>
<protein>
    <recommendedName>
        <fullName evidence="9">Protein translocase subunit SecE</fullName>
    </recommendedName>
</protein>
<keyword evidence="6 9" id="KW-1133">Transmembrane helix</keyword>
<dbReference type="GO" id="GO:0006605">
    <property type="term" value="P:protein targeting"/>
    <property type="evidence" value="ECO:0007669"/>
    <property type="project" value="UniProtKB-UniRule"/>
</dbReference>
<dbReference type="GO" id="GO:0009306">
    <property type="term" value="P:protein secretion"/>
    <property type="evidence" value="ECO:0007669"/>
    <property type="project" value="UniProtKB-UniRule"/>
</dbReference>
<proteinExistence type="inferred from homology"/>
<evidence type="ECO:0000256" key="8">
    <source>
        <dbReference type="ARBA" id="ARBA00023136"/>
    </source>
</evidence>
<dbReference type="PROSITE" id="PS01067">
    <property type="entry name" value="SECE_SEC61G"/>
    <property type="match status" value="1"/>
</dbReference>
<organism evidence="11 12">
    <name type="scientific">Corynebacterium resistens (strain DSM 45100 / JCM 12819 / GTC 2026 / SICGH 158)</name>
    <dbReference type="NCBI Taxonomy" id="662755"/>
    <lineage>
        <taxon>Bacteria</taxon>
        <taxon>Bacillati</taxon>
        <taxon>Actinomycetota</taxon>
        <taxon>Actinomycetes</taxon>
        <taxon>Mycobacteriales</taxon>
        <taxon>Corynebacteriaceae</taxon>
        <taxon>Corynebacterium</taxon>
    </lineage>
</organism>
<comment type="similarity">
    <text evidence="9">Belongs to the SecE/SEC61-gamma family.</text>
</comment>
<evidence type="ECO:0000256" key="5">
    <source>
        <dbReference type="ARBA" id="ARBA00022927"/>
    </source>
</evidence>
<dbReference type="PANTHER" id="PTHR33910">
    <property type="entry name" value="PROTEIN TRANSLOCASE SUBUNIT SECE"/>
    <property type="match status" value="1"/>
</dbReference>
<name>F8E2C7_CORRG</name>
<reference evidence="11 12" key="1">
    <citation type="journal article" date="2012" name="BMC Genomics">
        <title>Complete genome sequence, lifestyle, and multi-drug resistance of the human pathogen Corynebacterium resistens DSM 45100 isolated from blood samples of a leukemia patient.</title>
        <authorList>
            <person name="Schroder J."/>
            <person name="Maus I."/>
            <person name="Meyer K."/>
            <person name="Wordemann S."/>
            <person name="Blom J."/>
            <person name="Jaenicke S."/>
            <person name="Schneider J."/>
            <person name="Trost E."/>
            <person name="Tauch A."/>
        </authorList>
    </citation>
    <scope>NUCLEOTIDE SEQUENCE [LARGE SCALE GENOMIC DNA]</scope>
    <source>
        <strain evidence="12">DSM 45100 / JCM 12819 / CCUG 50093 / GTC 2026 / SICGH 158</strain>
    </source>
</reference>
<keyword evidence="2 9" id="KW-0813">Transport</keyword>
<dbReference type="Pfam" id="PF00584">
    <property type="entry name" value="SecE"/>
    <property type="match status" value="1"/>
</dbReference>
<keyword evidence="7 9" id="KW-0811">Translocation</keyword>
<dbReference type="GO" id="GO:0065002">
    <property type="term" value="P:intracellular protein transmembrane transport"/>
    <property type="evidence" value="ECO:0007669"/>
    <property type="project" value="UniProtKB-UniRule"/>
</dbReference>
<keyword evidence="5 9" id="KW-0653">Protein transport</keyword>
<feature type="compositionally biased region" description="Low complexity" evidence="10">
    <location>
        <begin position="31"/>
        <end position="42"/>
    </location>
</feature>
<dbReference type="EMBL" id="CP002857">
    <property type="protein sequence ID" value="AEI10245.1"/>
    <property type="molecule type" value="Genomic_DNA"/>
</dbReference>
<evidence type="ECO:0000256" key="4">
    <source>
        <dbReference type="ARBA" id="ARBA00022692"/>
    </source>
</evidence>
<evidence type="ECO:0000256" key="10">
    <source>
        <dbReference type="SAM" id="MobiDB-lite"/>
    </source>
</evidence>
<dbReference type="GO" id="GO:0043952">
    <property type="term" value="P:protein transport by the Sec complex"/>
    <property type="evidence" value="ECO:0007669"/>
    <property type="project" value="UniProtKB-UniRule"/>
</dbReference>
<dbReference type="AlphaFoldDB" id="F8E2C7"/>
<evidence type="ECO:0000256" key="7">
    <source>
        <dbReference type="ARBA" id="ARBA00023010"/>
    </source>
</evidence>
<dbReference type="STRING" id="662755.CRES_1892"/>
<dbReference type="HAMAP" id="MF_00422">
    <property type="entry name" value="SecE"/>
    <property type="match status" value="1"/>
</dbReference>
<dbReference type="eggNOG" id="COG0690">
    <property type="taxonomic scope" value="Bacteria"/>
</dbReference>
<evidence type="ECO:0000313" key="12">
    <source>
        <dbReference type="Proteomes" id="UP000000492"/>
    </source>
</evidence>
<dbReference type="OrthoDB" id="9805743at2"/>
<dbReference type="Gene3D" id="1.20.5.1030">
    <property type="entry name" value="Preprotein translocase secy subunit"/>
    <property type="match status" value="1"/>
</dbReference>
<keyword evidence="3 9" id="KW-1003">Cell membrane</keyword>
<evidence type="ECO:0000256" key="9">
    <source>
        <dbReference type="HAMAP-Rule" id="MF_00422"/>
    </source>
</evidence>
<comment type="subunit">
    <text evidence="9">Component of the Sec protein translocase complex. Heterotrimer consisting of SecY, SecE and SecG subunits. The heterotrimers can form oligomers, although 1 heterotrimer is thought to be able to translocate proteins. Interacts with the ribosome. Interacts with SecDF, and other proteins may be involved. Interacts with SecA.</text>
</comment>
<evidence type="ECO:0000313" key="11">
    <source>
        <dbReference type="EMBL" id="AEI10245.1"/>
    </source>
</evidence>
<sequence>MSDESTKTPATGSSDAAGLRPTGKRQKAGQATTARANSASRAPEVVKTGKNPFSAIVDFFRGVVREMSKVIWPTGREMVMYTIVVLVFLVLLTTLVGGVDYLTSLLMGAIFR</sequence>
<comment type="subcellular location">
    <subcellularLocation>
        <location evidence="9">Cell membrane</location>
        <topology evidence="9">Single-pass membrane protein</topology>
    </subcellularLocation>
    <subcellularLocation>
        <location evidence="1">Membrane</location>
    </subcellularLocation>
</comment>
<dbReference type="Proteomes" id="UP000000492">
    <property type="component" value="Chromosome"/>
</dbReference>
<dbReference type="GO" id="GO:0005886">
    <property type="term" value="C:plasma membrane"/>
    <property type="evidence" value="ECO:0007669"/>
    <property type="project" value="UniProtKB-SubCell"/>
</dbReference>